<evidence type="ECO:0000256" key="4">
    <source>
        <dbReference type="ARBA" id="ARBA00022723"/>
    </source>
</evidence>
<keyword evidence="10" id="KW-0812">Transmembrane</keyword>
<keyword evidence="7" id="KW-0862">Zinc</keyword>
<comment type="catalytic activity">
    <reaction evidence="1">
        <text>S-ubiquitinyl-[E2 ubiquitin-conjugating enzyme]-L-cysteine + [acceptor protein]-L-lysine = [E2 ubiquitin-conjugating enzyme]-L-cysteine + N(6)-ubiquitinyl-[acceptor protein]-L-lysine.</text>
        <dbReference type="EC" id="2.3.2.27"/>
    </reaction>
</comment>
<feature type="domain" description="RING-type" evidence="11">
    <location>
        <begin position="360"/>
        <end position="401"/>
    </location>
</feature>
<dbReference type="GO" id="GO:0016567">
    <property type="term" value="P:protein ubiquitination"/>
    <property type="evidence" value="ECO:0007669"/>
    <property type="project" value="TreeGrafter"/>
</dbReference>
<evidence type="ECO:0000256" key="2">
    <source>
        <dbReference type="ARBA" id="ARBA00012483"/>
    </source>
</evidence>
<dbReference type="PANTHER" id="PTHR15710:SF242">
    <property type="entry name" value="OS06G0633500 PROTEIN"/>
    <property type="match status" value="1"/>
</dbReference>
<dbReference type="Proteomes" id="UP001515500">
    <property type="component" value="Chromosome 9"/>
</dbReference>
<keyword evidence="3" id="KW-0808">Transferase</keyword>
<keyword evidence="4" id="KW-0479">Metal-binding</keyword>
<keyword evidence="12" id="KW-1185">Reference proteome</keyword>
<feature type="compositionally biased region" description="Acidic residues" evidence="9">
    <location>
        <begin position="227"/>
        <end position="242"/>
    </location>
</feature>
<dbReference type="PROSITE" id="PS50089">
    <property type="entry name" value="ZF_RING_2"/>
    <property type="match status" value="1"/>
</dbReference>
<evidence type="ECO:0000256" key="10">
    <source>
        <dbReference type="SAM" id="Phobius"/>
    </source>
</evidence>
<evidence type="ECO:0000256" key="3">
    <source>
        <dbReference type="ARBA" id="ARBA00022679"/>
    </source>
</evidence>
<protein>
    <recommendedName>
        <fullName evidence="2">RING-type E3 ubiquitin transferase</fullName>
        <ecNumber evidence="2">2.3.2.27</ecNumber>
    </recommendedName>
</protein>
<evidence type="ECO:0000256" key="8">
    <source>
        <dbReference type="PROSITE-ProRule" id="PRU00175"/>
    </source>
</evidence>
<feature type="compositionally biased region" description="Basic and acidic residues" evidence="9">
    <location>
        <begin position="243"/>
        <end position="253"/>
    </location>
</feature>
<dbReference type="PANTHER" id="PTHR15710">
    <property type="entry name" value="E3 UBIQUITIN-PROTEIN LIGASE PRAJA"/>
    <property type="match status" value="1"/>
</dbReference>
<evidence type="ECO:0000313" key="12">
    <source>
        <dbReference type="Proteomes" id="UP001515500"/>
    </source>
</evidence>
<name>A0AB40C0D3_DIOCR</name>
<dbReference type="GeneID" id="120269016"/>
<organism evidence="12 13">
    <name type="scientific">Dioscorea cayennensis subsp. rotundata</name>
    <name type="common">White Guinea yam</name>
    <name type="synonym">Dioscorea rotundata</name>
    <dbReference type="NCBI Taxonomy" id="55577"/>
    <lineage>
        <taxon>Eukaryota</taxon>
        <taxon>Viridiplantae</taxon>
        <taxon>Streptophyta</taxon>
        <taxon>Embryophyta</taxon>
        <taxon>Tracheophyta</taxon>
        <taxon>Spermatophyta</taxon>
        <taxon>Magnoliopsida</taxon>
        <taxon>Liliopsida</taxon>
        <taxon>Dioscoreales</taxon>
        <taxon>Dioscoreaceae</taxon>
        <taxon>Dioscorea</taxon>
    </lineage>
</organism>
<evidence type="ECO:0000313" key="13">
    <source>
        <dbReference type="RefSeq" id="XP_039132241.1"/>
    </source>
</evidence>
<feature type="compositionally biased region" description="Basic and acidic residues" evidence="9">
    <location>
        <begin position="423"/>
        <end position="432"/>
    </location>
</feature>
<evidence type="ECO:0000256" key="9">
    <source>
        <dbReference type="SAM" id="MobiDB-lite"/>
    </source>
</evidence>
<dbReference type="GO" id="GO:0008270">
    <property type="term" value="F:zinc ion binding"/>
    <property type="evidence" value="ECO:0007669"/>
    <property type="project" value="UniProtKB-KW"/>
</dbReference>
<dbReference type="GO" id="GO:0061630">
    <property type="term" value="F:ubiquitin protein ligase activity"/>
    <property type="evidence" value="ECO:0007669"/>
    <property type="project" value="UniProtKB-EC"/>
</dbReference>
<keyword evidence="10" id="KW-0472">Membrane</keyword>
<evidence type="ECO:0000259" key="11">
    <source>
        <dbReference type="PROSITE" id="PS50089"/>
    </source>
</evidence>
<accession>A0AB40C0D3</accession>
<dbReference type="Gene3D" id="3.30.40.10">
    <property type="entry name" value="Zinc/RING finger domain, C3HC4 (zinc finger)"/>
    <property type="match status" value="1"/>
</dbReference>
<feature type="region of interest" description="Disordered" evidence="9">
    <location>
        <begin position="411"/>
        <end position="439"/>
    </location>
</feature>
<gene>
    <name evidence="13" type="primary">LOC120269016</name>
</gene>
<dbReference type="GO" id="GO:0005737">
    <property type="term" value="C:cytoplasm"/>
    <property type="evidence" value="ECO:0007669"/>
    <property type="project" value="TreeGrafter"/>
</dbReference>
<feature type="region of interest" description="Disordered" evidence="9">
    <location>
        <begin position="218"/>
        <end position="264"/>
    </location>
</feature>
<dbReference type="Pfam" id="PF13639">
    <property type="entry name" value="zf-RING_2"/>
    <property type="match status" value="1"/>
</dbReference>
<evidence type="ECO:0000256" key="6">
    <source>
        <dbReference type="ARBA" id="ARBA00022786"/>
    </source>
</evidence>
<feature type="transmembrane region" description="Helical" evidence="10">
    <location>
        <begin position="474"/>
        <end position="494"/>
    </location>
</feature>
<dbReference type="RefSeq" id="XP_039132241.1">
    <property type="nucleotide sequence ID" value="XM_039276307.1"/>
</dbReference>
<feature type="region of interest" description="Disordered" evidence="9">
    <location>
        <begin position="1"/>
        <end position="33"/>
    </location>
</feature>
<evidence type="ECO:0000256" key="5">
    <source>
        <dbReference type="ARBA" id="ARBA00022771"/>
    </source>
</evidence>
<keyword evidence="6" id="KW-0833">Ubl conjugation pathway</keyword>
<dbReference type="AlphaFoldDB" id="A0AB40C0D3"/>
<evidence type="ECO:0000256" key="1">
    <source>
        <dbReference type="ARBA" id="ARBA00000900"/>
    </source>
</evidence>
<sequence length="536" mass="60511">MTVRKYLNPSFPNMDEEPLQLNQSPRSIDRSYRQPDQHEAQCLLCRRLFSPEAELNEAFEAIPICRGCKLSVLDDTDTGANMRNLIRRRRYGRRNRLGSSESIEDLFSHQFSQLISLVRQNHEALIDGDSASILHNHSSHTASRSRSRRWRAFSDNDSDSVDYVESLYGESDSILSFGGYGGESDTSVDGRSINDREILVPLDNENRFYTDSDIDPMHAGLDQWNSDNEEDDDGEWEEADVDEASRSESHALMRDATGSQITGNRGGFRDSTVVRWMLRENQLRYYSDFFFDVEGSEIPPYLENTGPYLDARGFEEVLEQLAENDDGSRRGAPPASACFVESLPSVIISKDHETNGSLICPVCKDPLLICAEAKQLPCKHLYHSNCILPWLSTRNSCPVCRYELPTDDPDYEEGKQRMNTSVHEVHHQHQTEETSSEISTDIETDEAMQANANANASDNQAESSNRAGGGRGRWLFLAAAPIVSMVGVVVVLWLKNSFGNSSICYNHRAGDPHQIQNSHSISSPPNRSNRRWWSLF</sequence>
<keyword evidence="10" id="KW-1133">Transmembrane helix</keyword>
<dbReference type="SMART" id="SM00184">
    <property type="entry name" value="RING"/>
    <property type="match status" value="1"/>
</dbReference>
<keyword evidence="5 8" id="KW-0863">Zinc-finger</keyword>
<dbReference type="SUPFAM" id="SSF57850">
    <property type="entry name" value="RING/U-box"/>
    <property type="match status" value="1"/>
</dbReference>
<evidence type="ECO:0000256" key="7">
    <source>
        <dbReference type="ARBA" id="ARBA00022833"/>
    </source>
</evidence>
<dbReference type="FunFam" id="3.30.40.10:FF:000022">
    <property type="entry name" value="E3 ubiquitin-protein ligase RING1-like"/>
    <property type="match status" value="1"/>
</dbReference>
<proteinExistence type="predicted"/>
<dbReference type="InterPro" id="IPR013083">
    <property type="entry name" value="Znf_RING/FYVE/PHD"/>
</dbReference>
<reference evidence="13" key="1">
    <citation type="submission" date="2025-08" db="UniProtKB">
        <authorList>
            <consortium name="RefSeq"/>
        </authorList>
    </citation>
    <scope>IDENTIFICATION</scope>
</reference>
<dbReference type="EC" id="2.3.2.27" evidence="2"/>
<dbReference type="InterPro" id="IPR001841">
    <property type="entry name" value="Znf_RING"/>
</dbReference>